<dbReference type="PANTHER" id="PTHR30273">
    <property type="entry name" value="PERIPLASMIC SIGNAL SENSOR AND SIGMA FACTOR ACTIVATOR FECR-RELATED"/>
    <property type="match status" value="1"/>
</dbReference>
<gene>
    <name evidence="4" type="ORF">SAMN04488132_102100</name>
</gene>
<protein>
    <submittedName>
        <fullName evidence="4">Ferric-dicitrate binding protein FerR, regulates iron transport through sigma-19</fullName>
    </submittedName>
</protein>
<evidence type="ECO:0000259" key="2">
    <source>
        <dbReference type="Pfam" id="PF04773"/>
    </source>
</evidence>
<dbReference type="RefSeq" id="WP_176112890.1">
    <property type="nucleotide sequence ID" value="NZ_FUWH01000002.1"/>
</dbReference>
<dbReference type="FunFam" id="2.60.120.1440:FF:000001">
    <property type="entry name" value="Putative anti-sigma factor"/>
    <property type="match status" value="1"/>
</dbReference>
<dbReference type="STRING" id="413434.SAMN04488132_102100"/>
<dbReference type="EMBL" id="FUWH01000002">
    <property type="protein sequence ID" value="SJZ45683.1"/>
    <property type="molecule type" value="Genomic_DNA"/>
</dbReference>
<dbReference type="PIRSF" id="PIRSF018266">
    <property type="entry name" value="FecR"/>
    <property type="match status" value="1"/>
</dbReference>
<evidence type="ECO:0000259" key="3">
    <source>
        <dbReference type="Pfam" id="PF16344"/>
    </source>
</evidence>
<keyword evidence="1" id="KW-1133">Transmembrane helix</keyword>
<feature type="transmembrane region" description="Helical" evidence="1">
    <location>
        <begin position="78"/>
        <end position="96"/>
    </location>
</feature>
<dbReference type="Proteomes" id="UP000190888">
    <property type="component" value="Unassembled WGS sequence"/>
</dbReference>
<evidence type="ECO:0000256" key="1">
    <source>
        <dbReference type="SAM" id="Phobius"/>
    </source>
</evidence>
<feature type="domain" description="FecR protein" evidence="2">
    <location>
        <begin position="111"/>
        <end position="203"/>
    </location>
</feature>
<feature type="domain" description="Protein FecR C-terminal" evidence="3">
    <location>
        <begin position="246"/>
        <end position="312"/>
    </location>
</feature>
<proteinExistence type="predicted"/>
<keyword evidence="5" id="KW-1185">Reference proteome</keyword>
<name>A0A1T4KTG7_9BACT</name>
<dbReference type="InterPro" id="IPR032508">
    <property type="entry name" value="FecR_C"/>
</dbReference>
<organism evidence="4 5">
    <name type="scientific">Sediminibacterium ginsengisoli</name>
    <dbReference type="NCBI Taxonomy" id="413434"/>
    <lineage>
        <taxon>Bacteria</taxon>
        <taxon>Pseudomonadati</taxon>
        <taxon>Bacteroidota</taxon>
        <taxon>Chitinophagia</taxon>
        <taxon>Chitinophagales</taxon>
        <taxon>Chitinophagaceae</taxon>
        <taxon>Sediminibacterium</taxon>
    </lineage>
</organism>
<dbReference type="Gene3D" id="2.60.120.1440">
    <property type="match status" value="1"/>
</dbReference>
<evidence type="ECO:0000313" key="4">
    <source>
        <dbReference type="EMBL" id="SJZ45683.1"/>
    </source>
</evidence>
<dbReference type="Pfam" id="PF16344">
    <property type="entry name" value="FecR_C"/>
    <property type="match status" value="1"/>
</dbReference>
<dbReference type="GO" id="GO:0016989">
    <property type="term" value="F:sigma factor antagonist activity"/>
    <property type="evidence" value="ECO:0007669"/>
    <property type="project" value="TreeGrafter"/>
</dbReference>
<dbReference type="Gene3D" id="3.55.50.30">
    <property type="match status" value="1"/>
</dbReference>
<dbReference type="Pfam" id="PF04773">
    <property type="entry name" value="FecR"/>
    <property type="match status" value="1"/>
</dbReference>
<evidence type="ECO:0000313" key="5">
    <source>
        <dbReference type="Proteomes" id="UP000190888"/>
    </source>
</evidence>
<dbReference type="AlphaFoldDB" id="A0A1T4KTG7"/>
<reference evidence="4 5" key="1">
    <citation type="submission" date="2017-02" db="EMBL/GenBank/DDBJ databases">
        <authorList>
            <person name="Peterson S.W."/>
        </authorList>
    </citation>
    <scope>NUCLEOTIDE SEQUENCE [LARGE SCALE GENOMIC DNA]</scope>
    <source>
        <strain evidence="4 5">DSM 22335</strain>
    </source>
</reference>
<dbReference type="InterPro" id="IPR006860">
    <property type="entry name" value="FecR"/>
</dbReference>
<keyword evidence="1" id="KW-0472">Membrane</keyword>
<accession>A0A1T4KTG7</accession>
<dbReference type="PANTHER" id="PTHR30273:SF2">
    <property type="entry name" value="PROTEIN FECR"/>
    <property type="match status" value="1"/>
</dbReference>
<dbReference type="InterPro" id="IPR012373">
    <property type="entry name" value="Ferrdict_sens_TM"/>
</dbReference>
<keyword evidence="1" id="KW-0812">Transmembrane</keyword>
<sequence>MNPDNIEQLLDRYLNGTASAGEQAVVEQWLTRYQNPDSEWGKMDKQSKSLWLGKLQAEVSGTVRRETPVRRIYPVRRWMAVAAILLVVLFAGLLTADKFSEPRQQLAIMQVSENRKQKIELADGSVVWVNAGSSLRYPKEFSGNTREVYLDGEAYFDVKHNPEKTFIVHTGQVRTTVLGTAFNISTGKQSHEITVTVTRGKVRVSDGKRILAVLTPDQQLHYNTGNGQTLAQMVNAAQVAGWKDELRFNNITFGEAAIELEERFHVSIRFANERVRACRFSGSAPESNDLDAVLKVLCEFNRSTYTRKADGSIWIDGKGCSP</sequence>